<comment type="similarity">
    <text evidence="4">Belongs to the MsrA Met sulfoxide reductase family.</text>
</comment>
<dbReference type="EMBL" id="JAHXRI010000010">
    <property type="protein sequence ID" value="MBZ1351798.1"/>
    <property type="molecule type" value="Genomic_DNA"/>
</dbReference>
<gene>
    <name evidence="4 6" type="primary">msrA</name>
    <name evidence="6" type="ORF">KZZ10_14230</name>
</gene>
<evidence type="ECO:0000256" key="3">
    <source>
        <dbReference type="ARBA" id="ARBA00048782"/>
    </source>
</evidence>
<dbReference type="Gene3D" id="3.30.1060.10">
    <property type="entry name" value="Peptide methionine sulphoxide reductase MsrA"/>
    <property type="match status" value="1"/>
</dbReference>
<evidence type="ECO:0000313" key="7">
    <source>
        <dbReference type="Proteomes" id="UP000739565"/>
    </source>
</evidence>
<feature type="domain" description="Peptide methionine sulphoxide reductase MsrA" evidence="5">
    <location>
        <begin position="11"/>
        <end position="163"/>
    </location>
</feature>
<dbReference type="InterPro" id="IPR036509">
    <property type="entry name" value="Met_Sox_Rdtase_MsrA_sf"/>
</dbReference>
<name>A0A953T2S6_9BURK</name>
<accession>A0A953T2S6</accession>
<evidence type="ECO:0000256" key="4">
    <source>
        <dbReference type="HAMAP-Rule" id="MF_01401"/>
    </source>
</evidence>
<reference evidence="6" key="1">
    <citation type="submission" date="2021-07" db="EMBL/GenBank/DDBJ databases">
        <title>New genus and species of the family Alcaligenaceae.</title>
        <authorList>
            <person name="Hahn M.W."/>
        </authorList>
    </citation>
    <scope>NUCLEOTIDE SEQUENCE</scope>
    <source>
        <strain evidence="6">LF4-65</strain>
    </source>
</reference>
<dbReference type="SUPFAM" id="SSF55068">
    <property type="entry name" value="Peptide methionine sulfoxide reductase"/>
    <property type="match status" value="1"/>
</dbReference>
<keyword evidence="1 4" id="KW-0560">Oxidoreductase</keyword>
<sequence>MSSTPVEMQSAVFGGGCFWCVEAVFAALHGVHSAQSGYCGGAVDNPSYEQVCTKQTGHIEVVKIDFDPTQISYKDLLEVLFAIHDPTTPGRQGNDVGPQYQSAIFWQDVAQREMAAAVISELNVSGEFAAPICTELRPAATFWPAEAYHDNYFALHPEQGYCQMVVAPKVQKFRKRFAARLKS</sequence>
<dbReference type="Pfam" id="PF01625">
    <property type="entry name" value="PMSR"/>
    <property type="match status" value="1"/>
</dbReference>
<protein>
    <recommendedName>
        <fullName evidence="4">Peptide methionine sulfoxide reductase MsrA</fullName>
        <shortName evidence="4">Protein-methionine-S-oxide reductase</shortName>
        <ecNumber evidence="4">1.8.4.11</ecNumber>
    </recommendedName>
    <alternativeName>
        <fullName evidence="4">Peptide-methionine (S)-S-oxide reductase</fullName>
        <shortName evidence="4">Peptide Met(O) reductase</shortName>
    </alternativeName>
</protein>
<dbReference type="AlphaFoldDB" id="A0A953T2S6"/>
<dbReference type="RefSeq" id="WP_259662178.1">
    <property type="nucleotide sequence ID" value="NZ_JAHXRI010000010.1"/>
</dbReference>
<dbReference type="EC" id="1.8.4.11" evidence="4"/>
<comment type="catalytic activity">
    <reaction evidence="2 4">
        <text>L-methionyl-[protein] + [thioredoxin]-disulfide + H2O = L-methionyl-(S)-S-oxide-[protein] + [thioredoxin]-dithiol</text>
        <dbReference type="Rhea" id="RHEA:14217"/>
        <dbReference type="Rhea" id="RHEA-COMP:10698"/>
        <dbReference type="Rhea" id="RHEA-COMP:10700"/>
        <dbReference type="Rhea" id="RHEA-COMP:12313"/>
        <dbReference type="Rhea" id="RHEA-COMP:12315"/>
        <dbReference type="ChEBI" id="CHEBI:15377"/>
        <dbReference type="ChEBI" id="CHEBI:16044"/>
        <dbReference type="ChEBI" id="CHEBI:29950"/>
        <dbReference type="ChEBI" id="CHEBI:44120"/>
        <dbReference type="ChEBI" id="CHEBI:50058"/>
        <dbReference type="EC" id="1.8.4.11"/>
    </reaction>
</comment>
<evidence type="ECO:0000256" key="1">
    <source>
        <dbReference type="ARBA" id="ARBA00023002"/>
    </source>
</evidence>
<evidence type="ECO:0000259" key="5">
    <source>
        <dbReference type="Pfam" id="PF01625"/>
    </source>
</evidence>
<comment type="caution">
    <text evidence="6">The sequence shown here is derived from an EMBL/GenBank/DDBJ whole genome shotgun (WGS) entry which is preliminary data.</text>
</comment>
<dbReference type="PANTHER" id="PTHR43774:SF1">
    <property type="entry name" value="PEPTIDE METHIONINE SULFOXIDE REDUCTASE MSRA 2"/>
    <property type="match status" value="1"/>
</dbReference>
<evidence type="ECO:0000256" key="2">
    <source>
        <dbReference type="ARBA" id="ARBA00047806"/>
    </source>
</evidence>
<evidence type="ECO:0000313" key="6">
    <source>
        <dbReference type="EMBL" id="MBZ1351798.1"/>
    </source>
</evidence>
<comment type="catalytic activity">
    <reaction evidence="3 4">
        <text>[thioredoxin]-disulfide + L-methionine + H2O = L-methionine (S)-S-oxide + [thioredoxin]-dithiol</text>
        <dbReference type="Rhea" id="RHEA:19993"/>
        <dbReference type="Rhea" id="RHEA-COMP:10698"/>
        <dbReference type="Rhea" id="RHEA-COMP:10700"/>
        <dbReference type="ChEBI" id="CHEBI:15377"/>
        <dbReference type="ChEBI" id="CHEBI:29950"/>
        <dbReference type="ChEBI" id="CHEBI:50058"/>
        <dbReference type="ChEBI" id="CHEBI:57844"/>
        <dbReference type="ChEBI" id="CHEBI:58772"/>
        <dbReference type="EC" id="1.8.4.11"/>
    </reaction>
</comment>
<comment type="function">
    <text evidence="4">Has an important function as a repair enzyme for proteins that have been inactivated by oxidation. Catalyzes the reversible oxidation-reduction of methionine sulfoxide in proteins to methionine.</text>
</comment>
<keyword evidence="7" id="KW-1185">Reference proteome</keyword>
<dbReference type="InterPro" id="IPR002569">
    <property type="entry name" value="Met_Sox_Rdtase_MsrA_dom"/>
</dbReference>
<dbReference type="NCBIfam" id="TIGR00401">
    <property type="entry name" value="msrA"/>
    <property type="match status" value="1"/>
</dbReference>
<organism evidence="6 7">
    <name type="scientific">Zwartia hollandica</name>
    <dbReference type="NCBI Taxonomy" id="324606"/>
    <lineage>
        <taxon>Bacteria</taxon>
        <taxon>Pseudomonadati</taxon>
        <taxon>Pseudomonadota</taxon>
        <taxon>Betaproteobacteria</taxon>
        <taxon>Burkholderiales</taxon>
        <taxon>Alcaligenaceae</taxon>
        <taxon>Zwartia</taxon>
    </lineage>
</organism>
<dbReference type="HAMAP" id="MF_01401">
    <property type="entry name" value="MsrA"/>
    <property type="match status" value="1"/>
</dbReference>
<dbReference type="Proteomes" id="UP000739565">
    <property type="component" value="Unassembled WGS sequence"/>
</dbReference>
<dbReference type="GO" id="GO:0008113">
    <property type="term" value="F:peptide-methionine (S)-S-oxide reductase activity"/>
    <property type="evidence" value="ECO:0007669"/>
    <property type="project" value="UniProtKB-UniRule"/>
</dbReference>
<dbReference type="PANTHER" id="PTHR43774">
    <property type="entry name" value="PEPTIDE METHIONINE SULFOXIDE REDUCTASE"/>
    <property type="match status" value="1"/>
</dbReference>
<feature type="active site" evidence="4">
    <location>
        <position position="17"/>
    </location>
</feature>
<proteinExistence type="inferred from homology"/>